<keyword evidence="2" id="KW-1185">Reference proteome</keyword>
<dbReference type="EMBL" id="BMKW01000007">
    <property type="protein sequence ID" value="GGJ21769.1"/>
    <property type="molecule type" value="Genomic_DNA"/>
</dbReference>
<accession>A0A917KQK5</accession>
<dbReference type="Proteomes" id="UP000661507">
    <property type="component" value="Unassembled WGS sequence"/>
</dbReference>
<name>A0A917KQK5_9PROT</name>
<reference evidence="1" key="2">
    <citation type="submission" date="2020-09" db="EMBL/GenBank/DDBJ databases">
        <authorList>
            <person name="Sun Q."/>
            <person name="Zhou Y."/>
        </authorList>
    </citation>
    <scope>NUCLEOTIDE SEQUENCE</scope>
    <source>
        <strain evidence="1">CGMCC 1.3617</strain>
    </source>
</reference>
<evidence type="ECO:0000313" key="2">
    <source>
        <dbReference type="Proteomes" id="UP000661507"/>
    </source>
</evidence>
<proteinExistence type="predicted"/>
<sequence>MALPTRTLCHGRATAVIGIGLQVELSSGAGRPPRGEAHPPAAIPALPAHVAFQMGGMEVAKFAGSRLRVIATMKEFGGTAVSAERYWTLPL</sequence>
<comment type="caution">
    <text evidence="1">The sequence shown here is derived from an EMBL/GenBank/DDBJ whole genome shotgun (WGS) entry which is preliminary data.</text>
</comment>
<reference evidence="1" key="1">
    <citation type="journal article" date="2014" name="Int. J. Syst. Evol. Microbiol.">
        <title>Complete genome sequence of Corynebacterium casei LMG S-19264T (=DSM 44701T), isolated from a smear-ripened cheese.</title>
        <authorList>
            <consortium name="US DOE Joint Genome Institute (JGI-PGF)"/>
            <person name="Walter F."/>
            <person name="Albersmeier A."/>
            <person name="Kalinowski J."/>
            <person name="Ruckert C."/>
        </authorList>
    </citation>
    <scope>NUCLEOTIDE SEQUENCE</scope>
    <source>
        <strain evidence="1">CGMCC 1.3617</strain>
    </source>
</reference>
<organism evidence="1 2">
    <name type="scientific">Neoroseomonas lacus</name>
    <dbReference type="NCBI Taxonomy" id="287609"/>
    <lineage>
        <taxon>Bacteria</taxon>
        <taxon>Pseudomonadati</taxon>
        <taxon>Pseudomonadota</taxon>
        <taxon>Alphaproteobacteria</taxon>
        <taxon>Acetobacterales</taxon>
        <taxon>Acetobacteraceae</taxon>
        <taxon>Neoroseomonas</taxon>
    </lineage>
</organism>
<protein>
    <submittedName>
        <fullName evidence="1">Uncharacterized protein</fullName>
    </submittedName>
</protein>
<dbReference type="AlphaFoldDB" id="A0A917KQK5"/>
<gene>
    <name evidence="1" type="ORF">GCM10011320_31260</name>
</gene>
<evidence type="ECO:0000313" key="1">
    <source>
        <dbReference type="EMBL" id="GGJ21769.1"/>
    </source>
</evidence>